<evidence type="ECO:0000256" key="8">
    <source>
        <dbReference type="ARBA" id="ARBA00023014"/>
    </source>
</evidence>
<accession>A0A498RGB4</accession>
<dbReference type="GO" id="GO:0006281">
    <property type="term" value="P:DNA repair"/>
    <property type="evidence" value="ECO:0007669"/>
    <property type="project" value="UniProtKB-KW"/>
</dbReference>
<protein>
    <recommendedName>
        <fullName evidence="2">Type-4 uracil-DNA glycosylase</fullName>
    </recommendedName>
</protein>
<keyword evidence="3" id="KW-0004">4Fe-4S</keyword>
<dbReference type="EMBL" id="UPPP01000134">
    <property type="protein sequence ID" value="VBB09850.1"/>
    <property type="molecule type" value="Genomic_DNA"/>
</dbReference>
<dbReference type="CDD" id="cd10030">
    <property type="entry name" value="UDG-F4_TTUDGA_SPO1dp_like"/>
    <property type="match status" value="1"/>
</dbReference>
<dbReference type="Proteomes" id="UP000277811">
    <property type="component" value="Unassembled WGS sequence"/>
</dbReference>
<dbReference type="SUPFAM" id="SSF52141">
    <property type="entry name" value="Uracil-DNA glycosylase-like"/>
    <property type="match status" value="1"/>
</dbReference>
<evidence type="ECO:0000256" key="6">
    <source>
        <dbReference type="ARBA" id="ARBA00022801"/>
    </source>
</evidence>
<evidence type="ECO:0000256" key="9">
    <source>
        <dbReference type="ARBA" id="ARBA00023204"/>
    </source>
</evidence>
<dbReference type="SMART" id="SM00987">
    <property type="entry name" value="UreE_C"/>
    <property type="match status" value="1"/>
</dbReference>
<keyword evidence="5" id="KW-0227">DNA damage</keyword>
<reference evidence="11 12" key="1">
    <citation type="submission" date="2018-06" db="EMBL/GenBank/DDBJ databases">
        <authorList>
            <person name="Strepis N."/>
        </authorList>
    </citation>
    <scope>NUCLEOTIDE SEQUENCE [LARGE SCALE GENOMIC DNA]</scope>
    <source>
        <strain evidence="11">LUCI</strain>
    </source>
</reference>
<dbReference type="InterPro" id="IPR036895">
    <property type="entry name" value="Uracil-DNA_glycosylase-like_sf"/>
</dbReference>
<dbReference type="GO" id="GO:0051539">
    <property type="term" value="F:4 iron, 4 sulfur cluster binding"/>
    <property type="evidence" value="ECO:0007669"/>
    <property type="project" value="UniProtKB-KW"/>
</dbReference>
<evidence type="ECO:0000256" key="1">
    <source>
        <dbReference type="ARBA" id="ARBA00006521"/>
    </source>
</evidence>
<keyword evidence="12" id="KW-1185">Reference proteome</keyword>
<evidence type="ECO:0000256" key="5">
    <source>
        <dbReference type="ARBA" id="ARBA00022763"/>
    </source>
</evidence>
<evidence type="ECO:0000259" key="10">
    <source>
        <dbReference type="SMART" id="SM00986"/>
    </source>
</evidence>
<dbReference type="AlphaFoldDB" id="A0A498RGB4"/>
<keyword evidence="4" id="KW-0479">Metal-binding</keyword>
<dbReference type="InterPro" id="IPR051536">
    <property type="entry name" value="UDG_Type-4/5"/>
</dbReference>
<dbReference type="InterPro" id="IPR005122">
    <property type="entry name" value="Uracil-DNA_glycosylase-like"/>
</dbReference>
<proteinExistence type="inferred from homology"/>
<dbReference type="SMART" id="SM00986">
    <property type="entry name" value="UDG"/>
    <property type="match status" value="1"/>
</dbReference>
<dbReference type="PANTHER" id="PTHR33693:SF9">
    <property type="entry name" value="TYPE-4 URACIL-DNA GLYCOSYLASE"/>
    <property type="match status" value="1"/>
</dbReference>
<evidence type="ECO:0000313" key="12">
    <source>
        <dbReference type="Proteomes" id="UP000277811"/>
    </source>
</evidence>
<keyword evidence="6" id="KW-0378">Hydrolase</keyword>
<dbReference type="NCBIfam" id="TIGR00758">
    <property type="entry name" value="UDG_fam4"/>
    <property type="match status" value="1"/>
</dbReference>
<feature type="domain" description="Uracil-DNA glycosylase-like" evidence="10">
    <location>
        <begin position="39"/>
        <end position="192"/>
    </location>
</feature>
<dbReference type="PANTHER" id="PTHR33693">
    <property type="entry name" value="TYPE-5 URACIL-DNA GLYCOSYLASE"/>
    <property type="match status" value="1"/>
</dbReference>
<dbReference type="RefSeq" id="WP_122630699.1">
    <property type="nucleotide sequence ID" value="NZ_UPPP01000134.1"/>
</dbReference>
<dbReference type="OrthoDB" id="5290748at2"/>
<keyword evidence="9" id="KW-0234">DNA repair</keyword>
<sequence length="231" mass="25615">MLINENTEAITWNTHGELEQALLGCSRCHLRQDAKGPTSYNGSPASPLAIVGEGPGGVEDDYGVPLVGPSGQLLDKALASVGVTRDRVYTTNVIKCRPKNNRTPTIEEGQFCAREWLDREMAFVRPKVIIALGSVALKYLYKPDGRITKDRGQWFTTAYQVPAIATYHPAYLLRLTGKELVKAKWEVFYDLKAAVEKCRELAPDYPLQSDVPPDLLALYAGRRQDRQAGHS</sequence>
<gene>
    <name evidence="11" type="ORF">LUCI_5148</name>
</gene>
<dbReference type="InterPro" id="IPR005273">
    <property type="entry name" value="Ura-DNA_glyco_family4"/>
</dbReference>
<dbReference type="GO" id="GO:0046872">
    <property type="term" value="F:metal ion binding"/>
    <property type="evidence" value="ECO:0007669"/>
    <property type="project" value="UniProtKB-KW"/>
</dbReference>
<evidence type="ECO:0000313" key="11">
    <source>
        <dbReference type="EMBL" id="VBB09850.1"/>
    </source>
</evidence>
<evidence type="ECO:0000256" key="3">
    <source>
        <dbReference type="ARBA" id="ARBA00022485"/>
    </source>
</evidence>
<evidence type="ECO:0000256" key="2">
    <source>
        <dbReference type="ARBA" id="ARBA00019403"/>
    </source>
</evidence>
<comment type="similarity">
    <text evidence="1">Belongs to the uracil-DNA glycosylase (UDG) superfamily. Type 4 (UDGa) family.</text>
</comment>
<evidence type="ECO:0000256" key="7">
    <source>
        <dbReference type="ARBA" id="ARBA00023004"/>
    </source>
</evidence>
<keyword evidence="8" id="KW-0411">Iron-sulfur</keyword>
<dbReference type="Pfam" id="PF03167">
    <property type="entry name" value="UDG"/>
    <property type="match status" value="1"/>
</dbReference>
<name>A0A498RGB4_9FIRM</name>
<dbReference type="Gene3D" id="3.40.470.10">
    <property type="entry name" value="Uracil-DNA glycosylase-like domain"/>
    <property type="match status" value="1"/>
</dbReference>
<dbReference type="GO" id="GO:0097506">
    <property type="term" value="F:deaminated base DNA N-glycosylase activity"/>
    <property type="evidence" value="ECO:0007669"/>
    <property type="project" value="UniProtKB-ARBA"/>
</dbReference>
<keyword evidence="7" id="KW-0408">Iron</keyword>
<organism evidence="11 12">
    <name type="scientific">Lucifera butyrica</name>
    <dbReference type="NCBI Taxonomy" id="1351585"/>
    <lineage>
        <taxon>Bacteria</taxon>
        <taxon>Bacillati</taxon>
        <taxon>Bacillota</taxon>
        <taxon>Negativicutes</taxon>
        <taxon>Veillonellales</taxon>
        <taxon>Veillonellaceae</taxon>
        <taxon>Lucifera</taxon>
    </lineage>
</organism>
<evidence type="ECO:0000256" key="4">
    <source>
        <dbReference type="ARBA" id="ARBA00022723"/>
    </source>
</evidence>